<name>A0A839SWS1_9PROT</name>
<keyword evidence="2" id="KW-1185">Reference proteome</keyword>
<sequence length="104" mass="11322">MVIYISEYDSPEDPQGILKQTLAMGSEFPGPAADVFLAWTLRLGLDSNVAEAARAVIRDYHLDTVEDHGGEHAKLVTLIREAAKGQTVTARRRGGARGRSRSQS</sequence>
<evidence type="ECO:0000313" key="1">
    <source>
        <dbReference type="EMBL" id="MBB3066952.1"/>
    </source>
</evidence>
<dbReference type="RefSeq" id="WP_183417781.1">
    <property type="nucleotide sequence ID" value="NZ_JACHXA010000012.1"/>
</dbReference>
<reference evidence="1 2" key="1">
    <citation type="submission" date="2020-08" db="EMBL/GenBank/DDBJ databases">
        <title>Genomic Encyclopedia of Type Strains, Phase III (KMG-III): the genomes of soil and plant-associated and newly described type strains.</title>
        <authorList>
            <person name="Whitman W."/>
        </authorList>
    </citation>
    <scope>NUCLEOTIDE SEQUENCE [LARGE SCALE GENOMIC DNA]</scope>
    <source>
        <strain evidence="1 2">CECT 8803</strain>
    </source>
</reference>
<accession>A0A839SWS1</accession>
<evidence type="ECO:0000313" key="2">
    <source>
        <dbReference type="Proteomes" id="UP000581135"/>
    </source>
</evidence>
<organism evidence="1 2">
    <name type="scientific">Limibacillus halophilus</name>
    <dbReference type="NCBI Taxonomy" id="1579333"/>
    <lineage>
        <taxon>Bacteria</taxon>
        <taxon>Pseudomonadati</taxon>
        <taxon>Pseudomonadota</taxon>
        <taxon>Alphaproteobacteria</taxon>
        <taxon>Rhodospirillales</taxon>
        <taxon>Rhodovibrionaceae</taxon>
        <taxon>Limibacillus</taxon>
    </lineage>
</organism>
<proteinExistence type="predicted"/>
<dbReference type="EMBL" id="JACHXA010000012">
    <property type="protein sequence ID" value="MBB3066952.1"/>
    <property type="molecule type" value="Genomic_DNA"/>
</dbReference>
<dbReference type="AlphaFoldDB" id="A0A839SWS1"/>
<protein>
    <submittedName>
        <fullName evidence="1">Uncharacterized protein</fullName>
    </submittedName>
</protein>
<dbReference type="Proteomes" id="UP000581135">
    <property type="component" value="Unassembled WGS sequence"/>
</dbReference>
<comment type="caution">
    <text evidence="1">The sequence shown here is derived from an EMBL/GenBank/DDBJ whole genome shotgun (WGS) entry which is preliminary data.</text>
</comment>
<gene>
    <name evidence="1" type="ORF">FHR98_003268</name>
</gene>